<dbReference type="Pfam" id="PF12937">
    <property type="entry name" value="F-box-like"/>
    <property type="match status" value="1"/>
</dbReference>
<sequence length="442" mass="49947">MLFDDLPLEIIQRIFTFFCRGVTINEPSQLETPGTRKGTTQVTLSLVCSRWREIALNTSALWDDVKVIYDARREREPTTVSLQFVNKWLSRARGTPISLSISVYEVLESQIAAISQTLLSSFHISNLYLRSVDCPFLVPTNNSYCLERLHLSLSGPVRTLVFPRLPEMPSLKELHLSLRHRDFVDLTNLYLIPWHQLRVFTLHISLWPSRLLLNILQRCKSLVECTLLVNLQLGYRQHEHDIVLPNLESLVLHISSADNADHIIRSLTLPNLKSLDITAPCATSVSTEAIVIMAHRSGFKRLTHFRLCHWTQPVDVGSLLRSMSALKSVTLHSGRSIFRPGTLDNLSSGAIGPQLEEMKIGIMSGDEVPLMLRAVGQRHEKAKTVSDIRPFASIACLTDGLDQEQNMQRAKQCGEAFNLRVSISISMRSLPFVDDDEEYLST</sequence>
<dbReference type="InParanoid" id="A0A0C2S950"/>
<proteinExistence type="predicted"/>
<name>A0A0C2S950_AMAMK</name>
<dbReference type="InterPro" id="IPR032675">
    <property type="entry name" value="LRR_dom_sf"/>
</dbReference>
<dbReference type="InterPro" id="IPR001810">
    <property type="entry name" value="F-box_dom"/>
</dbReference>
<dbReference type="HOGENOM" id="CLU_628463_0_0_1"/>
<reference evidence="2 3" key="1">
    <citation type="submission" date="2014-04" db="EMBL/GenBank/DDBJ databases">
        <title>Evolutionary Origins and Diversification of the Mycorrhizal Mutualists.</title>
        <authorList>
            <consortium name="DOE Joint Genome Institute"/>
            <consortium name="Mycorrhizal Genomics Consortium"/>
            <person name="Kohler A."/>
            <person name="Kuo A."/>
            <person name="Nagy L.G."/>
            <person name="Floudas D."/>
            <person name="Copeland A."/>
            <person name="Barry K.W."/>
            <person name="Cichocki N."/>
            <person name="Veneault-Fourrey C."/>
            <person name="LaButti K."/>
            <person name="Lindquist E.A."/>
            <person name="Lipzen A."/>
            <person name="Lundell T."/>
            <person name="Morin E."/>
            <person name="Murat C."/>
            <person name="Riley R."/>
            <person name="Ohm R."/>
            <person name="Sun H."/>
            <person name="Tunlid A."/>
            <person name="Henrissat B."/>
            <person name="Grigoriev I.V."/>
            <person name="Hibbett D.S."/>
            <person name="Martin F."/>
        </authorList>
    </citation>
    <scope>NUCLEOTIDE SEQUENCE [LARGE SCALE GENOMIC DNA]</scope>
    <source>
        <strain evidence="2 3">Koide BX008</strain>
    </source>
</reference>
<gene>
    <name evidence="2" type="ORF">M378DRAFT_14857</name>
</gene>
<dbReference type="Gene3D" id="3.80.10.10">
    <property type="entry name" value="Ribonuclease Inhibitor"/>
    <property type="match status" value="1"/>
</dbReference>
<dbReference type="Gene3D" id="1.20.1280.50">
    <property type="match status" value="1"/>
</dbReference>
<protein>
    <recommendedName>
        <fullName evidence="1">F-box domain-containing protein</fullName>
    </recommendedName>
</protein>
<dbReference type="OrthoDB" id="2269034at2759"/>
<evidence type="ECO:0000259" key="1">
    <source>
        <dbReference type="Pfam" id="PF12937"/>
    </source>
</evidence>
<keyword evidence="3" id="KW-1185">Reference proteome</keyword>
<dbReference type="AlphaFoldDB" id="A0A0C2S950"/>
<evidence type="ECO:0000313" key="3">
    <source>
        <dbReference type="Proteomes" id="UP000054549"/>
    </source>
</evidence>
<dbReference type="Proteomes" id="UP000054549">
    <property type="component" value="Unassembled WGS sequence"/>
</dbReference>
<dbReference type="EMBL" id="KN818317">
    <property type="protein sequence ID" value="KIL59330.1"/>
    <property type="molecule type" value="Genomic_DNA"/>
</dbReference>
<organism evidence="2 3">
    <name type="scientific">Amanita muscaria (strain Koide BX008)</name>
    <dbReference type="NCBI Taxonomy" id="946122"/>
    <lineage>
        <taxon>Eukaryota</taxon>
        <taxon>Fungi</taxon>
        <taxon>Dikarya</taxon>
        <taxon>Basidiomycota</taxon>
        <taxon>Agaricomycotina</taxon>
        <taxon>Agaricomycetes</taxon>
        <taxon>Agaricomycetidae</taxon>
        <taxon>Agaricales</taxon>
        <taxon>Pluteineae</taxon>
        <taxon>Amanitaceae</taxon>
        <taxon>Amanita</taxon>
    </lineage>
</organism>
<accession>A0A0C2S950</accession>
<dbReference type="STRING" id="946122.A0A0C2S950"/>
<feature type="domain" description="F-box" evidence="1">
    <location>
        <begin position="3"/>
        <end position="64"/>
    </location>
</feature>
<dbReference type="SUPFAM" id="SSF52047">
    <property type="entry name" value="RNI-like"/>
    <property type="match status" value="1"/>
</dbReference>
<evidence type="ECO:0000313" key="2">
    <source>
        <dbReference type="EMBL" id="KIL59330.1"/>
    </source>
</evidence>